<dbReference type="GO" id="GO:0005643">
    <property type="term" value="C:nuclear pore"/>
    <property type="evidence" value="ECO:0007669"/>
    <property type="project" value="InterPro"/>
</dbReference>
<dbReference type="PANTHER" id="PTHR31344">
    <property type="entry name" value="NUCLEAR PORE COMPLEX PROTEIN NUP205"/>
    <property type="match status" value="1"/>
</dbReference>
<evidence type="ECO:0000256" key="5">
    <source>
        <dbReference type="SAM" id="MobiDB-lite"/>
    </source>
</evidence>
<organism evidence="6 7">
    <name type="scientific">Ectocarpus siliculosus</name>
    <name type="common">Brown alga</name>
    <name type="synonym">Conferva siliculosa</name>
    <dbReference type="NCBI Taxonomy" id="2880"/>
    <lineage>
        <taxon>Eukaryota</taxon>
        <taxon>Sar</taxon>
        <taxon>Stramenopiles</taxon>
        <taxon>Ochrophyta</taxon>
        <taxon>PX clade</taxon>
        <taxon>Phaeophyceae</taxon>
        <taxon>Ectocarpales</taxon>
        <taxon>Ectocarpaceae</taxon>
        <taxon>Ectocarpus</taxon>
    </lineage>
</organism>
<proteinExistence type="inferred from homology"/>
<feature type="region of interest" description="Disordered" evidence="5">
    <location>
        <begin position="287"/>
        <end position="344"/>
    </location>
</feature>
<sequence length="638" mass="67446">MLDEGVRRSLTNSGNSFRVLTTLTNLVTCGVRPSLKGSIYKALAACAKDPETARRIWIFIEEAQLVPTGTGRQEGVIVGGGMAKNANSSSNSQPRGLFAEMEQVESRERTYPVTEGFCCLIQELVQHDLPYTLGEKTRYRGASGIQPYVAYLLKCVLIPELRFADAGERWRVAARVLQVMLTLLRRYPLTGEGGSADPGPSSMATPEDEEACRLDFDPKASSSSSQRRYKSPGYYILREILGQGGLFRQMVQVLKGPGRHGDGGVAGLKAARVKAAASTALKQGLMLPGGRKSEADGGSLTPADRFGAAAGGGLGGPQQAGLATTPPPAAEPKLDPVEQGGPGPDWSWWRERYIEYDGNMVIPLLSTSVLLSCGRNLPAGNMMATLMASDPRECNALAEAYTCCLAADGLGLGGNNLPSLEGMLCPPNGEADGDFMTLDAALIGAGTGGRNWGGDEGALRTVRLCILDLLLENVEQRGPNLAHLLLGLVGPSATTAVAGRGRGAAAALPRASVCLEAVVSLLQSPVVVEQEPRLAEKCSHLLYKLCSSKDTRVSALNRLRHPSGGSSNAAFFPQALRVALADSGRSMMMMPPPEAKAEASFGRHCLAWLLKAAAIDLRTSCEVQQRARPVAGPPANAP</sequence>
<comment type="subcellular location">
    <subcellularLocation>
        <location evidence="1">Nucleus</location>
    </subcellularLocation>
</comment>
<dbReference type="Pfam" id="PF11894">
    <property type="entry name" value="Nup192"/>
    <property type="match status" value="2"/>
</dbReference>
<dbReference type="PANTHER" id="PTHR31344:SF0">
    <property type="entry name" value="NUCLEAR PORE COMPLEX PROTEIN NUP205"/>
    <property type="match status" value="1"/>
</dbReference>
<dbReference type="EMBL" id="FN648291">
    <property type="protein sequence ID" value="CBJ25977.1"/>
    <property type="molecule type" value="Genomic_DNA"/>
</dbReference>
<evidence type="ECO:0000313" key="6">
    <source>
        <dbReference type="EMBL" id="CBJ25977.1"/>
    </source>
</evidence>
<dbReference type="InParanoid" id="D7FNG6"/>
<comment type="similarity">
    <text evidence="2">Belongs to the NUP186/NUP192/NUP205 family.</text>
</comment>
<dbReference type="EMBL" id="FN649727">
    <property type="protein sequence ID" value="CBJ25977.1"/>
    <property type="molecule type" value="Genomic_DNA"/>
</dbReference>
<gene>
    <name evidence="6" type="ORF">Esi_0018_0034</name>
</gene>
<keyword evidence="4" id="KW-0539">Nucleus</keyword>
<dbReference type="eggNOG" id="KOG1835">
    <property type="taxonomic scope" value="Eukaryota"/>
</dbReference>
<reference evidence="6 7" key="1">
    <citation type="journal article" date="2010" name="Nature">
        <title>The Ectocarpus genome and the independent evolution of multicellularity in brown algae.</title>
        <authorList>
            <person name="Cock J.M."/>
            <person name="Sterck L."/>
            <person name="Rouze P."/>
            <person name="Scornet D."/>
            <person name="Allen A.E."/>
            <person name="Amoutzias G."/>
            <person name="Anthouard V."/>
            <person name="Artiguenave F."/>
            <person name="Aury J.M."/>
            <person name="Badger J.H."/>
            <person name="Beszteri B."/>
            <person name="Billiau K."/>
            <person name="Bonnet E."/>
            <person name="Bothwell J.H."/>
            <person name="Bowler C."/>
            <person name="Boyen C."/>
            <person name="Brownlee C."/>
            <person name="Carrano C.J."/>
            <person name="Charrier B."/>
            <person name="Cho G.Y."/>
            <person name="Coelho S.M."/>
            <person name="Collen J."/>
            <person name="Corre E."/>
            <person name="Da Silva C."/>
            <person name="Delage L."/>
            <person name="Delaroque N."/>
            <person name="Dittami S.M."/>
            <person name="Doulbeau S."/>
            <person name="Elias M."/>
            <person name="Farnham G."/>
            <person name="Gachon C.M."/>
            <person name="Gschloessl B."/>
            <person name="Heesch S."/>
            <person name="Jabbari K."/>
            <person name="Jubin C."/>
            <person name="Kawai H."/>
            <person name="Kimura K."/>
            <person name="Kloareg B."/>
            <person name="Kupper F.C."/>
            <person name="Lang D."/>
            <person name="Le Bail A."/>
            <person name="Leblanc C."/>
            <person name="Lerouge P."/>
            <person name="Lohr M."/>
            <person name="Lopez P.J."/>
            <person name="Martens C."/>
            <person name="Maumus F."/>
            <person name="Michel G."/>
            <person name="Miranda-Saavedra D."/>
            <person name="Morales J."/>
            <person name="Moreau H."/>
            <person name="Motomura T."/>
            <person name="Nagasato C."/>
            <person name="Napoli C.A."/>
            <person name="Nelson D.R."/>
            <person name="Nyvall-Collen P."/>
            <person name="Peters A.F."/>
            <person name="Pommier C."/>
            <person name="Potin P."/>
            <person name="Poulain J."/>
            <person name="Quesneville H."/>
            <person name="Read B."/>
            <person name="Rensing S.A."/>
            <person name="Ritter A."/>
            <person name="Rousvoal S."/>
            <person name="Samanta M."/>
            <person name="Samson G."/>
            <person name="Schroeder D.C."/>
            <person name="Segurens B."/>
            <person name="Strittmatter M."/>
            <person name="Tonon T."/>
            <person name="Tregear J.W."/>
            <person name="Valentin K."/>
            <person name="von Dassow P."/>
            <person name="Yamagishi T."/>
            <person name="Van de Peer Y."/>
            <person name="Wincker P."/>
        </authorList>
    </citation>
    <scope>NUCLEOTIDE SEQUENCE [LARGE SCALE GENOMIC DNA]</scope>
    <source>
        <strain evidence="7">Ec32 / CCAP1310/4</strain>
    </source>
</reference>
<dbReference type="STRING" id="2880.D7FNG6"/>
<evidence type="ECO:0000256" key="1">
    <source>
        <dbReference type="ARBA" id="ARBA00004123"/>
    </source>
</evidence>
<dbReference type="AlphaFoldDB" id="D7FNG6"/>
<accession>D7FNG6</accession>
<dbReference type="OrthoDB" id="2019644at2759"/>
<protein>
    <submittedName>
        <fullName evidence="6">Uncharacterized protein</fullName>
    </submittedName>
</protein>
<evidence type="ECO:0000256" key="2">
    <source>
        <dbReference type="ARBA" id="ARBA00005892"/>
    </source>
</evidence>
<evidence type="ECO:0000256" key="3">
    <source>
        <dbReference type="ARBA" id="ARBA00022448"/>
    </source>
</evidence>
<feature type="compositionally biased region" description="Gly residues" evidence="5">
    <location>
        <begin position="309"/>
        <end position="318"/>
    </location>
</feature>
<dbReference type="InterPro" id="IPR021827">
    <property type="entry name" value="Nup186/Nup192/Nup205"/>
</dbReference>
<dbReference type="Proteomes" id="UP000002630">
    <property type="component" value="Linkage Group LG02"/>
</dbReference>
<evidence type="ECO:0000256" key="4">
    <source>
        <dbReference type="ARBA" id="ARBA00023242"/>
    </source>
</evidence>
<evidence type="ECO:0000313" key="7">
    <source>
        <dbReference type="Proteomes" id="UP000002630"/>
    </source>
</evidence>
<name>D7FNG6_ECTSI</name>
<keyword evidence="3" id="KW-0813">Transport</keyword>
<keyword evidence="7" id="KW-1185">Reference proteome</keyword>